<name>A0A0K9PIP2_ZOSMR</name>
<dbReference type="OrthoDB" id="2095648at2759"/>
<dbReference type="InterPro" id="IPR032675">
    <property type="entry name" value="LRR_dom_sf"/>
</dbReference>
<evidence type="ECO:0000259" key="1">
    <source>
        <dbReference type="PROSITE" id="PS50181"/>
    </source>
</evidence>
<proteinExistence type="predicted"/>
<dbReference type="SUPFAM" id="SSF52047">
    <property type="entry name" value="RNI-like"/>
    <property type="match status" value="1"/>
</dbReference>
<keyword evidence="3" id="KW-1185">Reference proteome</keyword>
<reference evidence="3" key="1">
    <citation type="journal article" date="2016" name="Nature">
        <title>The genome of the seagrass Zostera marina reveals angiosperm adaptation to the sea.</title>
        <authorList>
            <person name="Olsen J.L."/>
            <person name="Rouze P."/>
            <person name="Verhelst B."/>
            <person name="Lin Y.-C."/>
            <person name="Bayer T."/>
            <person name="Collen J."/>
            <person name="Dattolo E."/>
            <person name="De Paoli E."/>
            <person name="Dittami S."/>
            <person name="Maumus F."/>
            <person name="Michel G."/>
            <person name="Kersting A."/>
            <person name="Lauritano C."/>
            <person name="Lohaus R."/>
            <person name="Toepel M."/>
            <person name="Tonon T."/>
            <person name="Vanneste K."/>
            <person name="Amirebrahimi M."/>
            <person name="Brakel J."/>
            <person name="Bostroem C."/>
            <person name="Chovatia M."/>
            <person name="Grimwood J."/>
            <person name="Jenkins J.W."/>
            <person name="Jueterbock A."/>
            <person name="Mraz A."/>
            <person name="Stam W.T."/>
            <person name="Tice H."/>
            <person name="Bornberg-Bauer E."/>
            <person name="Green P.J."/>
            <person name="Pearson G.A."/>
            <person name="Procaccini G."/>
            <person name="Duarte C.M."/>
            <person name="Schmutz J."/>
            <person name="Reusch T.B.H."/>
            <person name="Van de Peer Y."/>
        </authorList>
    </citation>
    <scope>NUCLEOTIDE SEQUENCE [LARGE SCALE GENOMIC DNA]</scope>
    <source>
        <strain evidence="3">cv. Finnish</strain>
    </source>
</reference>
<organism evidence="2 3">
    <name type="scientific">Zostera marina</name>
    <name type="common">Eelgrass</name>
    <dbReference type="NCBI Taxonomy" id="29655"/>
    <lineage>
        <taxon>Eukaryota</taxon>
        <taxon>Viridiplantae</taxon>
        <taxon>Streptophyta</taxon>
        <taxon>Embryophyta</taxon>
        <taxon>Tracheophyta</taxon>
        <taxon>Spermatophyta</taxon>
        <taxon>Magnoliopsida</taxon>
        <taxon>Liliopsida</taxon>
        <taxon>Zosteraceae</taxon>
        <taxon>Zostera</taxon>
    </lineage>
</organism>
<dbReference type="InterPro" id="IPR001810">
    <property type="entry name" value="F-box_dom"/>
</dbReference>
<dbReference type="Proteomes" id="UP000036987">
    <property type="component" value="Unassembled WGS sequence"/>
</dbReference>
<dbReference type="SUPFAM" id="SSF81383">
    <property type="entry name" value="F-box domain"/>
    <property type="match status" value="1"/>
</dbReference>
<gene>
    <name evidence="2" type="ORF">ZOSMA_22G01170</name>
</gene>
<dbReference type="AlphaFoldDB" id="A0A0K9PIP2"/>
<dbReference type="PANTHER" id="PTHR38926:SF2">
    <property type="entry name" value="F-BOX_LRR-REPEAT PROTEIN 21-RELATED"/>
    <property type="match status" value="1"/>
</dbReference>
<dbReference type="STRING" id="29655.A0A0K9PIP2"/>
<evidence type="ECO:0000313" key="2">
    <source>
        <dbReference type="EMBL" id="KMZ68821.1"/>
    </source>
</evidence>
<protein>
    <recommendedName>
        <fullName evidence="1">F-box domain-containing protein</fullName>
    </recommendedName>
</protein>
<dbReference type="PANTHER" id="PTHR38926">
    <property type="entry name" value="F-BOX DOMAIN CONTAINING PROTEIN, EXPRESSED"/>
    <property type="match status" value="1"/>
</dbReference>
<dbReference type="PROSITE" id="PS50181">
    <property type="entry name" value="FBOX"/>
    <property type="match status" value="1"/>
</dbReference>
<accession>A0A0K9PIP2</accession>
<sequence length="334" mass="38667">MDDPDMFFKDFRNWAGLPWDVLSEIFDKVGVVCLISSVQSVCQQWWKLAHESQIYRHVHIDDNQFYDNEEDPKSFSTVNLDYIALASIDRSAGCLKELSIQYVGFPKFIFQRASERSTQLKVLNIGDEVDFKEHDLLEACKRFPLLEVLHTYSYRTLSSVAIESIGHSCPNLKDFAFNSEGHDFEGKCNIIAFAIAKNMPGLKKLEMIRDPLGDDGLIAILDGCPQLEILHIDYCFNLMIKEKLKYRLSKIEVKYLKSSSGKYVDLDDEYAEMLGSRDYDEVDNHDEVDDIGDGDYDYDFHDDDYDYDYDYDYDDDDDFDELMKMLVISAIIGD</sequence>
<dbReference type="GO" id="GO:1905761">
    <property type="term" value="F:SCF ubiquitin ligase complex binding"/>
    <property type="evidence" value="ECO:0000318"/>
    <property type="project" value="GO_Central"/>
</dbReference>
<dbReference type="InterPro" id="IPR036047">
    <property type="entry name" value="F-box-like_dom_sf"/>
</dbReference>
<dbReference type="Gene3D" id="1.20.1280.50">
    <property type="match status" value="1"/>
</dbReference>
<dbReference type="EMBL" id="LFYR01000811">
    <property type="protein sequence ID" value="KMZ68821.1"/>
    <property type="molecule type" value="Genomic_DNA"/>
</dbReference>
<comment type="caution">
    <text evidence="2">The sequence shown here is derived from an EMBL/GenBank/DDBJ whole genome shotgun (WGS) entry which is preliminary data.</text>
</comment>
<dbReference type="OMA" id="WGNNDAD"/>
<evidence type="ECO:0000313" key="3">
    <source>
        <dbReference type="Proteomes" id="UP000036987"/>
    </source>
</evidence>
<dbReference type="Gene3D" id="3.80.10.10">
    <property type="entry name" value="Ribonuclease Inhibitor"/>
    <property type="match status" value="1"/>
</dbReference>
<feature type="domain" description="F-box" evidence="1">
    <location>
        <begin position="11"/>
        <end position="58"/>
    </location>
</feature>